<reference evidence="7 8" key="1">
    <citation type="submission" date="2019-07" db="EMBL/GenBank/DDBJ databases">
        <authorList>
            <person name="Duangmal K."/>
            <person name="Teo W.F.A."/>
        </authorList>
    </citation>
    <scope>NUCLEOTIDE SEQUENCE [LARGE SCALE GENOMIC DNA]</scope>
    <source>
        <strain evidence="7 8">TBRC 6029</strain>
    </source>
</reference>
<evidence type="ECO:0000256" key="1">
    <source>
        <dbReference type="ARBA" id="ARBA00010641"/>
    </source>
</evidence>
<dbReference type="RefSeq" id="WP_144585771.1">
    <property type="nucleotide sequence ID" value="NZ_VJWX01000016.1"/>
</dbReference>
<dbReference type="InterPro" id="IPR014284">
    <property type="entry name" value="RNA_pol_sigma-70_dom"/>
</dbReference>
<dbReference type="Pfam" id="PF08281">
    <property type="entry name" value="Sigma70_r4_2"/>
    <property type="match status" value="1"/>
</dbReference>
<dbReference type="NCBIfam" id="TIGR02937">
    <property type="entry name" value="sigma70-ECF"/>
    <property type="match status" value="1"/>
</dbReference>
<dbReference type="PANTHER" id="PTHR43133:SF25">
    <property type="entry name" value="RNA POLYMERASE SIGMA FACTOR RFAY-RELATED"/>
    <property type="match status" value="1"/>
</dbReference>
<dbReference type="OrthoDB" id="5518337at2"/>
<dbReference type="AlphaFoldDB" id="A0A558DJN0"/>
<dbReference type="EMBL" id="VJWX01000016">
    <property type="protein sequence ID" value="TVT61207.1"/>
    <property type="molecule type" value="Genomic_DNA"/>
</dbReference>
<feature type="domain" description="RNA polymerase sigma-70 region 2" evidence="5">
    <location>
        <begin position="36"/>
        <end position="102"/>
    </location>
</feature>
<dbReference type="PANTHER" id="PTHR43133">
    <property type="entry name" value="RNA POLYMERASE ECF-TYPE SIGMA FACTO"/>
    <property type="match status" value="1"/>
</dbReference>
<dbReference type="GO" id="GO:0016987">
    <property type="term" value="F:sigma factor activity"/>
    <property type="evidence" value="ECO:0007669"/>
    <property type="project" value="UniProtKB-KW"/>
</dbReference>
<dbReference type="Pfam" id="PF04542">
    <property type="entry name" value="Sigma70_r2"/>
    <property type="match status" value="1"/>
</dbReference>
<keyword evidence="2" id="KW-0805">Transcription regulation</keyword>
<accession>A0A558DJN0</accession>
<keyword evidence="8" id="KW-1185">Reference proteome</keyword>
<sequence>MALTQARAEPEPATELDDAGIVERSWTDAEAFATIFDRYAGTVHRFLARRVGAQLADDLTGQTMLVAFDQRRRFDLGQGSALPWLYGIATRLLKRHRRTEARGLRALARTGTDEAEQGHDELVTARVSAATQPLGNALARLRGPERDILLLVAWENLSYDEVALALDIPVGTVRSRLHRARTKMRAALPQEDFDE</sequence>
<dbReference type="Gene3D" id="1.10.1740.10">
    <property type="match status" value="1"/>
</dbReference>
<dbReference type="InterPro" id="IPR013324">
    <property type="entry name" value="RNA_pol_sigma_r3/r4-like"/>
</dbReference>
<evidence type="ECO:0000256" key="4">
    <source>
        <dbReference type="ARBA" id="ARBA00023163"/>
    </source>
</evidence>
<dbReference type="GO" id="GO:0006352">
    <property type="term" value="P:DNA-templated transcription initiation"/>
    <property type="evidence" value="ECO:0007669"/>
    <property type="project" value="InterPro"/>
</dbReference>
<reference evidence="7 8" key="2">
    <citation type="submission" date="2019-08" db="EMBL/GenBank/DDBJ databases">
        <title>Amycolatopsis acidicola sp. nov., isolated from peat swamp forest soil.</title>
        <authorList>
            <person name="Srisuk N."/>
        </authorList>
    </citation>
    <scope>NUCLEOTIDE SEQUENCE [LARGE SCALE GENOMIC DNA]</scope>
    <source>
        <strain evidence="7 8">TBRC 6029</strain>
    </source>
</reference>
<dbReference type="CDD" id="cd06171">
    <property type="entry name" value="Sigma70_r4"/>
    <property type="match status" value="1"/>
</dbReference>
<evidence type="ECO:0000313" key="7">
    <source>
        <dbReference type="EMBL" id="TVT61207.1"/>
    </source>
</evidence>
<dbReference type="InterPro" id="IPR039425">
    <property type="entry name" value="RNA_pol_sigma-70-like"/>
</dbReference>
<comment type="caution">
    <text evidence="7">The sequence shown here is derived from an EMBL/GenBank/DDBJ whole genome shotgun (WGS) entry which is preliminary data.</text>
</comment>
<keyword evidence="3" id="KW-0731">Sigma factor</keyword>
<evidence type="ECO:0000256" key="2">
    <source>
        <dbReference type="ARBA" id="ARBA00023015"/>
    </source>
</evidence>
<name>A0A558DJN0_9PSEU</name>
<keyword evidence="4" id="KW-0804">Transcription</keyword>
<dbReference type="InterPro" id="IPR013249">
    <property type="entry name" value="RNA_pol_sigma70_r4_t2"/>
</dbReference>
<organism evidence="7 8">
    <name type="scientific">Amycolatopsis rhizosphaerae</name>
    <dbReference type="NCBI Taxonomy" id="2053003"/>
    <lineage>
        <taxon>Bacteria</taxon>
        <taxon>Bacillati</taxon>
        <taxon>Actinomycetota</taxon>
        <taxon>Actinomycetes</taxon>
        <taxon>Pseudonocardiales</taxon>
        <taxon>Pseudonocardiaceae</taxon>
        <taxon>Amycolatopsis</taxon>
    </lineage>
</organism>
<dbReference type="SUPFAM" id="SSF88946">
    <property type="entry name" value="Sigma2 domain of RNA polymerase sigma factors"/>
    <property type="match status" value="1"/>
</dbReference>
<evidence type="ECO:0000313" key="8">
    <source>
        <dbReference type="Proteomes" id="UP000320011"/>
    </source>
</evidence>
<evidence type="ECO:0000259" key="6">
    <source>
        <dbReference type="Pfam" id="PF08281"/>
    </source>
</evidence>
<dbReference type="SUPFAM" id="SSF88659">
    <property type="entry name" value="Sigma3 and sigma4 domains of RNA polymerase sigma factors"/>
    <property type="match status" value="1"/>
</dbReference>
<dbReference type="Proteomes" id="UP000320011">
    <property type="component" value="Unassembled WGS sequence"/>
</dbReference>
<feature type="domain" description="RNA polymerase sigma factor 70 region 4 type 2" evidence="6">
    <location>
        <begin position="134"/>
        <end position="184"/>
    </location>
</feature>
<dbReference type="GO" id="GO:0003677">
    <property type="term" value="F:DNA binding"/>
    <property type="evidence" value="ECO:0007669"/>
    <property type="project" value="InterPro"/>
</dbReference>
<proteinExistence type="inferred from homology"/>
<dbReference type="InterPro" id="IPR013325">
    <property type="entry name" value="RNA_pol_sigma_r2"/>
</dbReference>
<comment type="similarity">
    <text evidence="1">Belongs to the sigma-70 factor family. ECF subfamily.</text>
</comment>
<protein>
    <submittedName>
        <fullName evidence="7">RNA polymerase sigma factor</fullName>
    </submittedName>
</protein>
<evidence type="ECO:0000259" key="5">
    <source>
        <dbReference type="Pfam" id="PF04542"/>
    </source>
</evidence>
<dbReference type="InterPro" id="IPR007627">
    <property type="entry name" value="RNA_pol_sigma70_r2"/>
</dbReference>
<gene>
    <name evidence="7" type="ORF">FNH05_03360</name>
</gene>
<dbReference type="InterPro" id="IPR036388">
    <property type="entry name" value="WH-like_DNA-bd_sf"/>
</dbReference>
<dbReference type="Gene3D" id="1.10.10.10">
    <property type="entry name" value="Winged helix-like DNA-binding domain superfamily/Winged helix DNA-binding domain"/>
    <property type="match status" value="1"/>
</dbReference>
<evidence type="ECO:0000256" key="3">
    <source>
        <dbReference type="ARBA" id="ARBA00023082"/>
    </source>
</evidence>